<dbReference type="AlphaFoldDB" id="A0A5M6IKV5"/>
<dbReference type="PANTHER" id="PTHR38593">
    <property type="entry name" value="BLR2558 PROTEIN"/>
    <property type="match status" value="1"/>
</dbReference>
<sequence>MRYFRRGCTAAAQGRKRSMANAQDSRFVAAATKSGIAEIREGTLAIQRSPNIAVQEYGFWMQTDHTVLNQLLATAARAAGIPVPTTLDPEQQAGIDRLSRLHGAAFSRAFLPKEVTDHQEALAVFRTEVQRGQDPGLVRLARTSIPVIAAHLTEAQTLQAAHAWS</sequence>
<dbReference type="EMBL" id="VWPK01000067">
    <property type="protein sequence ID" value="KAA5608812.1"/>
    <property type="molecule type" value="Genomic_DNA"/>
</dbReference>
<organism evidence="2 3">
    <name type="scientific">Rhodovastum atsumiense</name>
    <dbReference type="NCBI Taxonomy" id="504468"/>
    <lineage>
        <taxon>Bacteria</taxon>
        <taxon>Pseudomonadati</taxon>
        <taxon>Pseudomonadota</taxon>
        <taxon>Alphaproteobacteria</taxon>
        <taxon>Acetobacterales</taxon>
        <taxon>Acetobacteraceae</taxon>
        <taxon>Rhodovastum</taxon>
    </lineage>
</organism>
<protein>
    <submittedName>
        <fullName evidence="2">DUF4142 domain-containing protein</fullName>
    </submittedName>
</protein>
<reference evidence="2 3" key="1">
    <citation type="submission" date="2019-09" db="EMBL/GenBank/DDBJ databases">
        <title>Genome sequence of Rhodovastum atsumiense, a diverse member of the Acetobacteraceae family of non-sulfur purple photosynthetic bacteria.</title>
        <authorList>
            <person name="Meyer T."/>
            <person name="Kyndt J."/>
        </authorList>
    </citation>
    <scope>NUCLEOTIDE SEQUENCE [LARGE SCALE GENOMIC DNA]</scope>
    <source>
        <strain evidence="2 3">DSM 21279</strain>
    </source>
</reference>
<dbReference type="InterPro" id="IPR012347">
    <property type="entry name" value="Ferritin-like"/>
</dbReference>
<proteinExistence type="predicted"/>
<name>A0A5M6IKV5_9PROT</name>
<dbReference type="Pfam" id="PF13628">
    <property type="entry name" value="DUF4142"/>
    <property type="match status" value="1"/>
</dbReference>
<evidence type="ECO:0000259" key="1">
    <source>
        <dbReference type="Pfam" id="PF13628"/>
    </source>
</evidence>
<gene>
    <name evidence="2" type="ORF">F1189_27285</name>
</gene>
<comment type="caution">
    <text evidence="2">The sequence shown here is derived from an EMBL/GenBank/DDBJ whole genome shotgun (WGS) entry which is preliminary data.</text>
</comment>
<evidence type="ECO:0000313" key="3">
    <source>
        <dbReference type="Proteomes" id="UP000325255"/>
    </source>
</evidence>
<accession>A0A5M6IKV5</accession>
<dbReference type="OrthoDB" id="9101320at2"/>
<dbReference type="InterPro" id="IPR025419">
    <property type="entry name" value="DUF4142"/>
</dbReference>
<keyword evidence="3" id="KW-1185">Reference proteome</keyword>
<dbReference type="Gene3D" id="1.20.1260.10">
    <property type="match status" value="1"/>
</dbReference>
<dbReference type="Proteomes" id="UP000325255">
    <property type="component" value="Unassembled WGS sequence"/>
</dbReference>
<dbReference type="PANTHER" id="PTHR38593:SF1">
    <property type="entry name" value="BLR2558 PROTEIN"/>
    <property type="match status" value="1"/>
</dbReference>
<evidence type="ECO:0000313" key="2">
    <source>
        <dbReference type="EMBL" id="KAA5608812.1"/>
    </source>
</evidence>
<feature type="domain" description="DUF4142" evidence="1">
    <location>
        <begin position="23"/>
        <end position="158"/>
    </location>
</feature>